<dbReference type="Gramene" id="mRNA:HanXRQr2_Chr03g0138141">
    <property type="protein sequence ID" value="mRNA:HanXRQr2_Chr03g0138141"/>
    <property type="gene ID" value="HanXRQr2_Chr03g0138141"/>
</dbReference>
<dbReference type="EMBL" id="MNCJ02000318">
    <property type="protein sequence ID" value="KAF5816787.1"/>
    <property type="molecule type" value="Genomic_DNA"/>
</dbReference>
<dbReference type="PANTHER" id="PTHR33156:SF59">
    <property type="entry name" value="PROTEIN NUCLEAR FUSION DEFECTIVE 6, CHLOROPLASTIC_MITOCHONDRIAL-LIKE"/>
    <property type="match status" value="1"/>
</dbReference>
<dbReference type="OMA" id="WSLEDCN"/>
<reference evidence="1 3" key="1">
    <citation type="journal article" date="2017" name="Nature">
        <title>The sunflower genome provides insights into oil metabolism, flowering and Asterid evolution.</title>
        <authorList>
            <person name="Badouin H."/>
            <person name="Gouzy J."/>
            <person name="Grassa C.J."/>
            <person name="Murat F."/>
            <person name="Staton S.E."/>
            <person name="Cottret L."/>
            <person name="Lelandais-Briere C."/>
            <person name="Owens G.L."/>
            <person name="Carrere S."/>
            <person name="Mayjonade B."/>
            <person name="Legrand L."/>
            <person name="Gill N."/>
            <person name="Kane N.C."/>
            <person name="Bowers J.E."/>
            <person name="Hubner S."/>
            <person name="Bellec A."/>
            <person name="Berard A."/>
            <person name="Berges H."/>
            <person name="Blanchet N."/>
            <person name="Boniface M.C."/>
            <person name="Brunel D."/>
            <person name="Catrice O."/>
            <person name="Chaidir N."/>
            <person name="Claudel C."/>
            <person name="Donnadieu C."/>
            <person name="Faraut T."/>
            <person name="Fievet G."/>
            <person name="Helmstetter N."/>
            <person name="King M."/>
            <person name="Knapp S.J."/>
            <person name="Lai Z."/>
            <person name="Le Paslier M.C."/>
            <person name="Lippi Y."/>
            <person name="Lorenzon L."/>
            <person name="Mandel J.R."/>
            <person name="Marage G."/>
            <person name="Marchand G."/>
            <person name="Marquand E."/>
            <person name="Bret-Mestries E."/>
            <person name="Morien E."/>
            <person name="Nambeesan S."/>
            <person name="Nguyen T."/>
            <person name="Pegot-Espagnet P."/>
            <person name="Pouilly N."/>
            <person name="Raftis F."/>
            <person name="Sallet E."/>
            <person name="Schiex T."/>
            <person name="Thomas J."/>
            <person name="Vandecasteele C."/>
            <person name="Vares D."/>
            <person name="Vear F."/>
            <person name="Vautrin S."/>
            <person name="Crespi M."/>
            <person name="Mangin B."/>
            <person name="Burke J.M."/>
            <person name="Salse J."/>
            <person name="Munos S."/>
            <person name="Vincourt P."/>
            <person name="Rieseberg L.H."/>
            <person name="Langlade N.B."/>
        </authorList>
    </citation>
    <scope>NUCLEOTIDE SEQUENCE [LARGE SCALE GENOMIC DNA]</scope>
    <source>
        <strain evidence="3">cv. SF193</strain>
        <tissue evidence="1">Leaves</tissue>
    </source>
</reference>
<dbReference type="InterPro" id="IPR043459">
    <property type="entry name" value="NFD6/NOXY2-like"/>
</dbReference>
<dbReference type="OrthoDB" id="736963at2759"/>
<accession>A0A251VBX0</accession>
<keyword evidence="3" id="KW-1185">Reference proteome</keyword>
<dbReference type="Proteomes" id="UP000215914">
    <property type="component" value="Chromosome 3"/>
</dbReference>
<evidence type="ECO:0008006" key="4">
    <source>
        <dbReference type="Google" id="ProtNLM"/>
    </source>
</evidence>
<proteinExistence type="predicted"/>
<evidence type="ECO:0000313" key="1">
    <source>
        <dbReference type="EMBL" id="KAF5816787.1"/>
    </source>
</evidence>
<gene>
    <name evidence="2" type="ORF">HannXRQ_Chr03g0093701</name>
    <name evidence="1" type="ORF">HanXRQr2_Chr03g0138141</name>
</gene>
<organism evidence="2 3">
    <name type="scientific">Helianthus annuus</name>
    <name type="common">Common sunflower</name>
    <dbReference type="NCBI Taxonomy" id="4232"/>
    <lineage>
        <taxon>Eukaryota</taxon>
        <taxon>Viridiplantae</taxon>
        <taxon>Streptophyta</taxon>
        <taxon>Embryophyta</taxon>
        <taxon>Tracheophyta</taxon>
        <taxon>Spermatophyta</taxon>
        <taxon>Magnoliopsida</taxon>
        <taxon>eudicotyledons</taxon>
        <taxon>Gunneridae</taxon>
        <taxon>Pentapetalae</taxon>
        <taxon>asterids</taxon>
        <taxon>campanulids</taxon>
        <taxon>Asterales</taxon>
        <taxon>Asteraceae</taxon>
        <taxon>Asteroideae</taxon>
        <taxon>Heliantheae alliance</taxon>
        <taxon>Heliantheae</taxon>
        <taxon>Helianthus</taxon>
    </lineage>
</organism>
<dbReference type="AlphaFoldDB" id="A0A251VBX0"/>
<evidence type="ECO:0000313" key="2">
    <source>
        <dbReference type="EMBL" id="OTG33090.1"/>
    </source>
</evidence>
<dbReference type="EMBL" id="CM007892">
    <property type="protein sequence ID" value="OTG33090.1"/>
    <property type="molecule type" value="Genomic_DNA"/>
</dbReference>
<protein>
    <recommendedName>
        <fullName evidence="4">Protein NUCLEAR FUSION DEFECTIVE 6, chloroplastic/mitochondrial-like</fullName>
    </recommendedName>
</protein>
<name>A0A251VBX0_HELAN</name>
<dbReference type="InParanoid" id="A0A251VBX0"/>
<evidence type="ECO:0000313" key="3">
    <source>
        <dbReference type="Proteomes" id="UP000215914"/>
    </source>
</evidence>
<sequence length="87" mass="9502">MAAAVVARSFLRSASTSVRASAPRISGCTRSFRSRKPLSHRIFRSPVEMSCVTVESFFPFHTATASALLTSMLSTAPCRYGWLIDDS</sequence>
<reference evidence="1" key="3">
    <citation type="submission" date="2020-06" db="EMBL/GenBank/DDBJ databases">
        <title>Helianthus annuus Genome sequencing and assembly Release 2.</title>
        <authorList>
            <person name="Gouzy J."/>
            <person name="Langlade N."/>
            <person name="Munos S."/>
        </authorList>
    </citation>
    <scope>NUCLEOTIDE SEQUENCE</scope>
    <source>
        <tissue evidence="1">Leaves</tissue>
    </source>
</reference>
<reference evidence="2" key="2">
    <citation type="submission" date="2017-02" db="EMBL/GenBank/DDBJ databases">
        <title>Sunflower complete genome.</title>
        <authorList>
            <person name="Langlade N."/>
            <person name="Munos S."/>
        </authorList>
    </citation>
    <scope>NUCLEOTIDE SEQUENCE [LARGE SCALE GENOMIC DNA]</scope>
    <source>
        <tissue evidence="2">Leaves</tissue>
    </source>
</reference>
<dbReference type="PANTHER" id="PTHR33156">
    <property type="entry name" value="OS02G0230000 PROTEIN"/>
    <property type="match status" value="1"/>
</dbReference>